<feature type="transmembrane region" description="Helical" evidence="7">
    <location>
        <begin position="522"/>
        <end position="545"/>
    </location>
</feature>
<dbReference type="STRING" id="1033810.HLPCO_000794"/>
<dbReference type="GO" id="GO:0005886">
    <property type="term" value="C:plasma membrane"/>
    <property type="evidence" value="ECO:0007669"/>
    <property type="project" value="UniProtKB-SubCell"/>
</dbReference>
<dbReference type="InterPro" id="IPR050809">
    <property type="entry name" value="UgpAE/MalFG_permease"/>
</dbReference>
<comment type="subcellular location">
    <subcellularLocation>
        <location evidence="1">Cell membrane</location>
        <topology evidence="1">Multi-pass membrane protein</topology>
    </subcellularLocation>
</comment>
<feature type="transmembrane region" description="Helical" evidence="7">
    <location>
        <begin position="251"/>
        <end position="278"/>
    </location>
</feature>
<evidence type="ECO:0000256" key="1">
    <source>
        <dbReference type="ARBA" id="ARBA00004651"/>
    </source>
</evidence>
<keyword evidence="4 7" id="KW-0812">Transmembrane</keyword>
<keyword evidence="9" id="KW-1185">Reference proteome</keyword>
<feature type="transmembrane region" description="Helical" evidence="7">
    <location>
        <begin position="366"/>
        <end position="390"/>
    </location>
</feature>
<protein>
    <submittedName>
        <fullName evidence="8">Binding-protein-dependent transport systems inner membrane component</fullName>
    </submittedName>
</protein>
<keyword evidence="3" id="KW-1003">Cell membrane</keyword>
<feature type="transmembrane region" description="Helical" evidence="7">
    <location>
        <begin position="116"/>
        <end position="135"/>
    </location>
</feature>
<reference evidence="8 9" key="1">
    <citation type="journal article" date="2011" name="J. Bacteriol.">
        <title>Genome sequence of Haloplasma contractile, an unusual contractile bacterium from a deep-sea anoxic brine lake.</title>
        <authorList>
            <person name="Antunes A."/>
            <person name="Alam I."/>
            <person name="El Dorry H."/>
            <person name="Siam R."/>
            <person name="Robertson A."/>
            <person name="Bajic V.B."/>
            <person name="Stingl U."/>
        </authorList>
    </citation>
    <scope>NUCLEOTIDE SEQUENCE [LARGE SCALE GENOMIC DNA]</scope>
    <source>
        <strain evidence="8 9">SSD-17B</strain>
    </source>
</reference>
<keyword evidence="2" id="KW-0813">Transport</keyword>
<comment type="caution">
    <text evidence="8">The sequence shown here is derived from an EMBL/GenBank/DDBJ whole genome shotgun (WGS) entry which is preliminary data.</text>
</comment>
<feature type="transmembrane region" description="Helical" evidence="7">
    <location>
        <begin position="20"/>
        <end position="46"/>
    </location>
</feature>
<dbReference type="eggNOG" id="COG1175">
    <property type="taxonomic scope" value="Bacteria"/>
</dbReference>
<feature type="transmembrane region" description="Helical" evidence="7">
    <location>
        <begin position="428"/>
        <end position="449"/>
    </location>
</feature>
<feature type="transmembrane region" description="Helical" evidence="7">
    <location>
        <begin position="397"/>
        <end position="416"/>
    </location>
</feature>
<evidence type="ECO:0000313" key="9">
    <source>
        <dbReference type="Proteomes" id="UP000005707"/>
    </source>
</evidence>
<evidence type="ECO:0000256" key="7">
    <source>
        <dbReference type="SAM" id="Phobius"/>
    </source>
</evidence>
<accession>U2FK33</accession>
<feature type="transmembrane region" description="Helical" evidence="7">
    <location>
        <begin position="290"/>
        <end position="314"/>
    </location>
</feature>
<dbReference type="OrthoDB" id="9787837at2"/>
<organism evidence="8 9">
    <name type="scientific">Haloplasma contractile SSD-17B</name>
    <dbReference type="NCBI Taxonomy" id="1033810"/>
    <lineage>
        <taxon>Bacteria</taxon>
        <taxon>Bacillati</taxon>
        <taxon>Mycoplasmatota</taxon>
        <taxon>Mollicutes</taxon>
        <taxon>Haloplasmatales</taxon>
        <taxon>Haloplasmataceae</taxon>
        <taxon>Haloplasma</taxon>
    </lineage>
</organism>
<feature type="transmembrane region" description="Helical" evidence="7">
    <location>
        <begin position="469"/>
        <end position="489"/>
    </location>
</feature>
<dbReference type="SUPFAM" id="SSF161098">
    <property type="entry name" value="MetI-like"/>
    <property type="match status" value="2"/>
</dbReference>
<reference evidence="8 9" key="2">
    <citation type="journal article" date="2013" name="PLoS ONE">
        <title>INDIGO - INtegrated Data Warehouse of MIcrobial GenOmes with Examples from the Red Sea Extremophiles.</title>
        <authorList>
            <person name="Alam I."/>
            <person name="Antunes A."/>
            <person name="Kamau A.A."/>
            <person name="Ba Alawi W."/>
            <person name="Kalkatawi M."/>
            <person name="Stingl U."/>
            <person name="Bajic V.B."/>
        </authorList>
    </citation>
    <scope>NUCLEOTIDE SEQUENCE [LARGE SCALE GENOMIC DNA]</scope>
    <source>
        <strain evidence="8 9">SSD-17B</strain>
    </source>
</reference>
<dbReference type="EMBL" id="AFNU02000002">
    <property type="protein sequence ID" value="ERJ13175.1"/>
    <property type="molecule type" value="Genomic_DNA"/>
</dbReference>
<dbReference type="PANTHER" id="PTHR43227">
    <property type="entry name" value="BLL4140 PROTEIN"/>
    <property type="match status" value="1"/>
</dbReference>
<gene>
    <name evidence="8" type="ORF">HLPCO_000794</name>
</gene>
<evidence type="ECO:0000256" key="4">
    <source>
        <dbReference type="ARBA" id="ARBA00022692"/>
    </source>
</evidence>
<sequence>MGLQNYEGKLPSEKSSKNNIIGIVVLSPILIMMISFLFVPFISTFYKSFTNYNWLHVQSIKFTGLENYLTILLKDSVFKITVKNTFIIVFFSTTISVGISYLLAYGSSKTHKVYRYILSVLFLIGSLTFIIPAGLKPFFAHSKFSYIHLLFASQQQPINYISNPLFVRSLSLILPILLGLGPLYLLFTLAFMKGNNIKKTLRMGITLQIVLTFLSYNSVGTIVSNPSVNYMADTINTYALRNLTIRYEVGYASALLIINSLILAFYVIVGNVLVNLLMSNQSKNYEGKSFNVLWSLIIFIVLFIISLVLLYPFIQIIIDSFKPIDELFKYPQELLVNDPTLKNYKMTINRTGSSNYNFSHNLFKTFLVIAQSSIIMMILMGISSIGAYFLNPRTKRIILLLMTLSFVLTPIVLPLFHINLNVGTFNSVIDLIVKSWPFGVSMLLGITLFDGLMRRHNNLNKFFSSTKDLMYFFLGILSISQLASIYIWINPFHGFPLGSNKSNLFQLLNYQYHGMAEYGTYASLYVLSMIIPITIVSLYTPLLIFSYTRPQINKE</sequence>
<feature type="transmembrane region" description="Helical" evidence="7">
    <location>
        <begin position="204"/>
        <end position="223"/>
    </location>
</feature>
<feature type="transmembrane region" description="Helical" evidence="7">
    <location>
        <begin position="85"/>
        <end position="104"/>
    </location>
</feature>
<name>U2FK33_9MOLU</name>
<keyword evidence="5 7" id="KW-1133">Transmembrane helix</keyword>
<evidence type="ECO:0000256" key="3">
    <source>
        <dbReference type="ARBA" id="ARBA00022475"/>
    </source>
</evidence>
<dbReference type="AlphaFoldDB" id="U2FK33"/>
<dbReference type="InParanoid" id="U2FK33"/>
<evidence type="ECO:0000256" key="2">
    <source>
        <dbReference type="ARBA" id="ARBA00022448"/>
    </source>
</evidence>
<dbReference type="InterPro" id="IPR035906">
    <property type="entry name" value="MetI-like_sf"/>
</dbReference>
<keyword evidence="6 7" id="KW-0472">Membrane</keyword>
<dbReference type="eggNOG" id="COG0395">
    <property type="taxonomic scope" value="Bacteria"/>
</dbReference>
<dbReference type="Gene3D" id="1.10.3720.10">
    <property type="entry name" value="MetI-like"/>
    <property type="match status" value="2"/>
</dbReference>
<dbReference type="Proteomes" id="UP000005707">
    <property type="component" value="Unassembled WGS sequence"/>
</dbReference>
<evidence type="ECO:0000256" key="5">
    <source>
        <dbReference type="ARBA" id="ARBA00022989"/>
    </source>
</evidence>
<dbReference type="RefSeq" id="WP_008826814.1">
    <property type="nucleotide sequence ID" value="NZ_AFNU02000002.1"/>
</dbReference>
<dbReference type="PANTHER" id="PTHR43227:SF11">
    <property type="entry name" value="BLL4140 PROTEIN"/>
    <property type="match status" value="1"/>
</dbReference>
<evidence type="ECO:0000256" key="6">
    <source>
        <dbReference type="ARBA" id="ARBA00023136"/>
    </source>
</evidence>
<proteinExistence type="predicted"/>
<evidence type="ECO:0000313" key="8">
    <source>
        <dbReference type="EMBL" id="ERJ13175.1"/>
    </source>
</evidence>
<feature type="transmembrane region" description="Helical" evidence="7">
    <location>
        <begin position="172"/>
        <end position="192"/>
    </location>
</feature>